<protein>
    <submittedName>
        <fullName evidence="2">DNA invertase Pin-like site-specific DNA recombinase</fullName>
    </submittedName>
</protein>
<gene>
    <name evidence="2" type="ORF">HD595_002891</name>
</gene>
<accession>A0ABT1JYD7</accession>
<dbReference type="InterPro" id="IPR050639">
    <property type="entry name" value="SSR_resolvase"/>
</dbReference>
<dbReference type="Gene3D" id="3.40.50.1390">
    <property type="entry name" value="Resolvase, N-terminal catalytic domain"/>
    <property type="match status" value="1"/>
</dbReference>
<reference evidence="2 3" key="1">
    <citation type="submission" date="2022-06" db="EMBL/GenBank/DDBJ databases">
        <title>Sequencing the genomes of 1000 actinobacteria strains.</title>
        <authorList>
            <person name="Klenk H.-P."/>
        </authorList>
    </citation>
    <scope>NUCLEOTIDE SEQUENCE [LARGE SCALE GENOMIC DNA]</scope>
    <source>
        <strain evidence="2 3">DSM 44170</strain>
    </source>
</reference>
<dbReference type="RefSeq" id="WP_253769237.1">
    <property type="nucleotide sequence ID" value="NZ_BAAAVE010000040.1"/>
</dbReference>
<organism evidence="2 3">
    <name type="scientific">Nonomuraea roseoviolacea subsp. carminata</name>
    <dbReference type="NCBI Taxonomy" id="160689"/>
    <lineage>
        <taxon>Bacteria</taxon>
        <taxon>Bacillati</taxon>
        <taxon>Actinomycetota</taxon>
        <taxon>Actinomycetes</taxon>
        <taxon>Streptosporangiales</taxon>
        <taxon>Streptosporangiaceae</taxon>
        <taxon>Nonomuraea</taxon>
    </lineage>
</organism>
<evidence type="ECO:0000313" key="3">
    <source>
        <dbReference type="Proteomes" id="UP001320766"/>
    </source>
</evidence>
<dbReference type="InterPro" id="IPR006119">
    <property type="entry name" value="Resolv_N"/>
</dbReference>
<dbReference type="EMBL" id="JAMZEC010000001">
    <property type="protein sequence ID" value="MCP2346769.1"/>
    <property type="molecule type" value="Genomic_DNA"/>
</dbReference>
<dbReference type="SUPFAM" id="SSF53041">
    <property type="entry name" value="Resolvase-like"/>
    <property type="match status" value="1"/>
</dbReference>
<dbReference type="InterPro" id="IPR036162">
    <property type="entry name" value="Resolvase-like_N_sf"/>
</dbReference>
<dbReference type="Pfam" id="PF00239">
    <property type="entry name" value="Resolvase"/>
    <property type="match status" value="1"/>
</dbReference>
<dbReference type="Proteomes" id="UP001320766">
    <property type="component" value="Unassembled WGS sequence"/>
</dbReference>
<feature type="domain" description="Resolvase/invertase-type recombinase catalytic" evidence="1">
    <location>
        <begin position="6"/>
        <end position="126"/>
    </location>
</feature>
<evidence type="ECO:0000313" key="2">
    <source>
        <dbReference type="EMBL" id="MCP2346769.1"/>
    </source>
</evidence>
<evidence type="ECO:0000259" key="1">
    <source>
        <dbReference type="SMART" id="SM00857"/>
    </source>
</evidence>
<dbReference type="PANTHER" id="PTHR30461:SF23">
    <property type="entry name" value="DNA RECOMBINASE-RELATED"/>
    <property type="match status" value="1"/>
</dbReference>
<dbReference type="SMART" id="SM00857">
    <property type="entry name" value="Resolvase"/>
    <property type="match status" value="1"/>
</dbReference>
<keyword evidence="3" id="KW-1185">Reference proteome</keyword>
<sequence length="134" mass="14946">MTDVPVVSYARISADTRRDEHGVQDQHRLNRETAERQGWTVVHEYTDNDKSAAKADVVRDDFEAMLRALRAGELPNGTAVQGVVIVAEGRLARRPGDYERFVEAITYQDGRLIRDEHSTPVARGQADGLHGYGT</sequence>
<comment type="caution">
    <text evidence="2">The sequence shown here is derived from an EMBL/GenBank/DDBJ whole genome shotgun (WGS) entry which is preliminary data.</text>
</comment>
<proteinExistence type="predicted"/>
<name>A0ABT1JYD7_9ACTN</name>
<dbReference type="CDD" id="cd00338">
    <property type="entry name" value="Ser_Recombinase"/>
    <property type="match status" value="1"/>
</dbReference>
<dbReference type="PANTHER" id="PTHR30461">
    <property type="entry name" value="DNA-INVERTASE FROM LAMBDOID PROPHAGE"/>
    <property type="match status" value="1"/>
</dbReference>